<evidence type="ECO:0000313" key="1">
    <source>
        <dbReference type="EMBL" id="JAD99993.1"/>
    </source>
</evidence>
<dbReference type="AlphaFoldDB" id="A0A0A9ELW0"/>
<organism evidence="1">
    <name type="scientific">Arundo donax</name>
    <name type="common">Giant reed</name>
    <name type="synonym">Donax arundinaceus</name>
    <dbReference type="NCBI Taxonomy" id="35708"/>
    <lineage>
        <taxon>Eukaryota</taxon>
        <taxon>Viridiplantae</taxon>
        <taxon>Streptophyta</taxon>
        <taxon>Embryophyta</taxon>
        <taxon>Tracheophyta</taxon>
        <taxon>Spermatophyta</taxon>
        <taxon>Magnoliopsida</taxon>
        <taxon>Liliopsida</taxon>
        <taxon>Poales</taxon>
        <taxon>Poaceae</taxon>
        <taxon>PACMAD clade</taxon>
        <taxon>Arundinoideae</taxon>
        <taxon>Arundineae</taxon>
        <taxon>Arundo</taxon>
    </lineage>
</organism>
<reference evidence="1" key="2">
    <citation type="journal article" date="2015" name="Data Brief">
        <title>Shoot transcriptome of the giant reed, Arundo donax.</title>
        <authorList>
            <person name="Barrero R.A."/>
            <person name="Guerrero F.D."/>
            <person name="Moolhuijzen P."/>
            <person name="Goolsby J.A."/>
            <person name="Tidwell J."/>
            <person name="Bellgard S.E."/>
            <person name="Bellgard M.I."/>
        </authorList>
    </citation>
    <scope>NUCLEOTIDE SEQUENCE</scope>
    <source>
        <tissue evidence="1">Shoot tissue taken approximately 20 cm above the soil surface</tissue>
    </source>
</reference>
<accession>A0A0A9ELW0</accession>
<sequence length="36" mass="4358">MSRINCFRKKLNFPRRIPQTNINSLVLVTYHKLKVE</sequence>
<protein>
    <submittedName>
        <fullName evidence="1">Uncharacterized protein</fullName>
    </submittedName>
</protein>
<proteinExistence type="predicted"/>
<dbReference type="EMBL" id="GBRH01197902">
    <property type="protein sequence ID" value="JAD99993.1"/>
    <property type="molecule type" value="Transcribed_RNA"/>
</dbReference>
<reference evidence="1" key="1">
    <citation type="submission" date="2014-09" db="EMBL/GenBank/DDBJ databases">
        <authorList>
            <person name="Magalhaes I.L.F."/>
            <person name="Oliveira U."/>
            <person name="Santos F.R."/>
            <person name="Vidigal T.H.D.A."/>
            <person name="Brescovit A.D."/>
            <person name="Santos A.J."/>
        </authorList>
    </citation>
    <scope>NUCLEOTIDE SEQUENCE</scope>
    <source>
        <tissue evidence="1">Shoot tissue taken approximately 20 cm above the soil surface</tissue>
    </source>
</reference>
<name>A0A0A9ELW0_ARUDO</name>